<evidence type="ECO:0000256" key="1">
    <source>
        <dbReference type="ARBA" id="ARBA00004651"/>
    </source>
</evidence>
<evidence type="ECO:0000256" key="3">
    <source>
        <dbReference type="ARBA" id="ARBA00022475"/>
    </source>
</evidence>
<evidence type="ECO:0000259" key="8">
    <source>
        <dbReference type="PROSITE" id="PS50928"/>
    </source>
</evidence>
<feature type="transmembrane region" description="Helical" evidence="7">
    <location>
        <begin position="53"/>
        <end position="74"/>
    </location>
</feature>
<evidence type="ECO:0000313" key="9">
    <source>
        <dbReference type="EMBL" id="RJL21778.1"/>
    </source>
</evidence>
<dbReference type="CDD" id="cd06261">
    <property type="entry name" value="TM_PBP2"/>
    <property type="match status" value="1"/>
</dbReference>
<comment type="similarity">
    <text evidence="7">Belongs to the binding-protein-dependent transport system permease family.</text>
</comment>
<keyword evidence="5 7" id="KW-1133">Transmembrane helix</keyword>
<feature type="transmembrane region" description="Helical" evidence="7">
    <location>
        <begin position="243"/>
        <end position="264"/>
    </location>
</feature>
<dbReference type="GO" id="GO:0005886">
    <property type="term" value="C:plasma membrane"/>
    <property type="evidence" value="ECO:0007669"/>
    <property type="project" value="UniProtKB-SubCell"/>
</dbReference>
<dbReference type="PANTHER" id="PTHR43227:SF8">
    <property type="entry name" value="DIACETYLCHITOBIOSE UPTAKE SYSTEM PERMEASE PROTEIN DASB"/>
    <property type="match status" value="1"/>
</dbReference>
<dbReference type="Gene3D" id="1.10.3720.10">
    <property type="entry name" value="MetI-like"/>
    <property type="match status" value="1"/>
</dbReference>
<dbReference type="OrthoDB" id="34224at2"/>
<sequence>MVVLPVLWTLMLAFQDVRLINIRQVGLFGNYTLENLSRVLSSPNFAEALRTTLIFTVAGTTLSILLGLAAALCVRRPFRGRTFVRAAMLLPYVAPVVAVTFVWEVMLHPQFGVVNEIGTSLLGWERAIPFLSQEGVALATVIAFEAWRYFPFAFLFLLARLQAIPGDLDEAARVDGATPLQRFRHITFPQLTSVIALLAVLRFIWTFNEFDDIYLLTGGGAGTEVVSVRVFQLLTARADVGEAAAQAMVLAVALVVLLGIYFAFFARRFEETPS</sequence>
<keyword evidence="6 7" id="KW-0472">Membrane</keyword>
<proteinExistence type="inferred from homology"/>
<evidence type="ECO:0000256" key="6">
    <source>
        <dbReference type="ARBA" id="ARBA00023136"/>
    </source>
</evidence>
<keyword evidence="2 7" id="KW-0813">Transport</keyword>
<dbReference type="InterPro" id="IPR050809">
    <property type="entry name" value="UgpAE/MalFG_permease"/>
</dbReference>
<accession>A0A3A4A2I6</accession>
<feature type="transmembrane region" description="Helical" evidence="7">
    <location>
        <begin position="136"/>
        <end position="158"/>
    </location>
</feature>
<dbReference type="InterPro" id="IPR035906">
    <property type="entry name" value="MetI-like_sf"/>
</dbReference>
<dbReference type="InterPro" id="IPR000515">
    <property type="entry name" value="MetI-like"/>
</dbReference>
<dbReference type="SUPFAM" id="SSF161098">
    <property type="entry name" value="MetI-like"/>
    <property type="match status" value="1"/>
</dbReference>
<organism evidence="9 10">
    <name type="scientific">Bailinhaonella thermotolerans</name>
    <dbReference type="NCBI Taxonomy" id="1070861"/>
    <lineage>
        <taxon>Bacteria</taxon>
        <taxon>Bacillati</taxon>
        <taxon>Actinomycetota</taxon>
        <taxon>Actinomycetes</taxon>
        <taxon>Streptosporangiales</taxon>
        <taxon>Streptosporangiaceae</taxon>
        <taxon>Bailinhaonella</taxon>
    </lineage>
</organism>
<dbReference type="Proteomes" id="UP000265768">
    <property type="component" value="Unassembled WGS sequence"/>
</dbReference>
<dbReference type="GO" id="GO:0055085">
    <property type="term" value="P:transmembrane transport"/>
    <property type="evidence" value="ECO:0007669"/>
    <property type="project" value="InterPro"/>
</dbReference>
<dbReference type="Pfam" id="PF00528">
    <property type="entry name" value="BPD_transp_1"/>
    <property type="match status" value="1"/>
</dbReference>
<comment type="subcellular location">
    <subcellularLocation>
        <location evidence="1 7">Cell membrane</location>
        <topology evidence="1 7">Multi-pass membrane protein</topology>
    </subcellularLocation>
</comment>
<keyword evidence="4 7" id="KW-0812">Transmembrane</keyword>
<name>A0A3A4A2I6_9ACTN</name>
<dbReference type="PANTHER" id="PTHR43227">
    <property type="entry name" value="BLL4140 PROTEIN"/>
    <property type="match status" value="1"/>
</dbReference>
<evidence type="ECO:0000256" key="4">
    <source>
        <dbReference type="ARBA" id="ARBA00022692"/>
    </source>
</evidence>
<feature type="transmembrane region" description="Helical" evidence="7">
    <location>
        <begin position="188"/>
        <end position="207"/>
    </location>
</feature>
<evidence type="ECO:0000256" key="7">
    <source>
        <dbReference type="RuleBase" id="RU363032"/>
    </source>
</evidence>
<evidence type="ECO:0000256" key="2">
    <source>
        <dbReference type="ARBA" id="ARBA00022448"/>
    </source>
</evidence>
<protein>
    <submittedName>
        <fullName evidence="9">Sugar ABC transporter permease</fullName>
    </submittedName>
</protein>
<keyword evidence="10" id="KW-1185">Reference proteome</keyword>
<keyword evidence="3" id="KW-1003">Cell membrane</keyword>
<comment type="caution">
    <text evidence="9">The sequence shown here is derived from an EMBL/GenBank/DDBJ whole genome shotgun (WGS) entry which is preliminary data.</text>
</comment>
<reference evidence="9 10" key="1">
    <citation type="submission" date="2018-09" db="EMBL/GenBank/DDBJ databases">
        <title>YIM 75507 draft genome.</title>
        <authorList>
            <person name="Tang S."/>
            <person name="Feng Y."/>
        </authorList>
    </citation>
    <scope>NUCLEOTIDE SEQUENCE [LARGE SCALE GENOMIC DNA]</scope>
    <source>
        <strain evidence="9 10">YIM 75507</strain>
    </source>
</reference>
<dbReference type="PROSITE" id="PS50928">
    <property type="entry name" value="ABC_TM1"/>
    <property type="match status" value="1"/>
</dbReference>
<dbReference type="EMBL" id="QZEY01000024">
    <property type="protein sequence ID" value="RJL21778.1"/>
    <property type="molecule type" value="Genomic_DNA"/>
</dbReference>
<dbReference type="AlphaFoldDB" id="A0A3A4A2I6"/>
<evidence type="ECO:0000313" key="10">
    <source>
        <dbReference type="Proteomes" id="UP000265768"/>
    </source>
</evidence>
<feature type="transmembrane region" description="Helical" evidence="7">
    <location>
        <begin position="86"/>
        <end position="103"/>
    </location>
</feature>
<evidence type="ECO:0000256" key="5">
    <source>
        <dbReference type="ARBA" id="ARBA00022989"/>
    </source>
</evidence>
<feature type="domain" description="ABC transmembrane type-1" evidence="8">
    <location>
        <begin position="49"/>
        <end position="261"/>
    </location>
</feature>
<gene>
    <name evidence="9" type="ORF">D5H75_36845</name>
</gene>